<dbReference type="PRINTS" id="PR01040">
    <property type="entry name" value="TRNASYNTHTYR"/>
</dbReference>
<dbReference type="Pfam" id="PF00579">
    <property type="entry name" value="tRNA-synt_1b"/>
    <property type="match status" value="1"/>
</dbReference>
<evidence type="ECO:0000256" key="9">
    <source>
        <dbReference type="RuleBase" id="RU363036"/>
    </source>
</evidence>
<dbReference type="SUPFAM" id="SSF52374">
    <property type="entry name" value="Nucleotidylyl transferase"/>
    <property type="match status" value="1"/>
</dbReference>
<evidence type="ECO:0000256" key="5">
    <source>
        <dbReference type="ARBA" id="ARBA00022917"/>
    </source>
</evidence>
<proteinExistence type="inferred from homology"/>
<name>A0AAQ3RYP2_VIGMU</name>
<dbReference type="Gene3D" id="3.40.50.620">
    <property type="entry name" value="HUPs"/>
    <property type="match status" value="1"/>
</dbReference>
<dbReference type="GO" id="GO:0009570">
    <property type="term" value="C:chloroplast stroma"/>
    <property type="evidence" value="ECO:0007669"/>
    <property type="project" value="TreeGrafter"/>
</dbReference>
<evidence type="ECO:0000256" key="1">
    <source>
        <dbReference type="ARBA" id="ARBA00013160"/>
    </source>
</evidence>
<dbReference type="GO" id="GO:0005829">
    <property type="term" value="C:cytosol"/>
    <property type="evidence" value="ECO:0007669"/>
    <property type="project" value="TreeGrafter"/>
</dbReference>
<dbReference type="InterPro" id="IPR002305">
    <property type="entry name" value="aa-tRNA-synth_Ic"/>
</dbReference>
<accession>A0AAQ3RYP2</accession>
<dbReference type="AlphaFoldDB" id="A0AAQ3RYP2"/>
<dbReference type="EMBL" id="CP144696">
    <property type="protein sequence ID" value="WVZ10023.1"/>
    <property type="molecule type" value="Genomic_DNA"/>
</dbReference>
<dbReference type="InterPro" id="IPR014729">
    <property type="entry name" value="Rossmann-like_a/b/a_fold"/>
</dbReference>
<keyword evidence="4 9" id="KW-0067">ATP-binding</keyword>
<dbReference type="PANTHER" id="PTHR11766:SF0">
    <property type="entry name" value="TYROSINE--TRNA LIGASE, MITOCHONDRIAL"/>
    <property type="match status" value="1"/>
</dbReference>
<dbReference type="PANTHER" id="PTHR11766">
    <property type="entry name" value="TYROSYL-TRNA SYNTHETASE"/>
    <property type="match status" value="1"/>
</dbReference>
<keyword evidence="2 9" id="KW-0436">Ligase</keyword>
<dbReference type="GO" id="GO:0005524">
    <property type="term" value="F:ATP binding"/>
    <property type="evidence" value="ECO:0007669"/>
    <property type="project" value="UniProtKB-KW"/>
</dbReference>
<keyword evidence="10" id="KW-1133">Transmembrane helix</keyword>
<evidence type="ECO:0000256" key="2">
    <source>
        <dbReference type="ARBA" id="ARBA00022598"/>
    </source>
</evidence>
<reference evidence="11 12" key="1">
    <citation type="journal article" date="2023" name="Life. Sci Alliance">
        <title>Evolutionary insights into 3D genome organization and epigenetic landscape of Vigna mungo.</title>
        <authorList>
            <person name="Junaid A."/>
            <person name="Singh B."/>
            <person name="Bhatia S."/>
        </authorList>
    </citation>
    <scope>NUCLEOTIDE SEQUENCE [LARGE SCALE GENOMIC DNA]</scope>
    <source>
        <strain evidence="11">Urdbean</strain>
    </source>
</reference>
<evidence type="ECO:0000256" key="10">
    <source>
        <dbReference type="SAM" id="Phobius"/>
    </source>
</evidence>
<evidence type="ECO:0000256" key="8">
    <source>
        <dbReference type="ARBA" id="ARBA00048248"/>
    </source>
</evidence>
<keyword evidence="10" id="KW-0472">Membrane</keyword>
<keyword evidence="6 9" id="KW-0030">Aminoacyl-tRNA synthetase</keyword>
<keyword evidence="12" id="KW-1185">Reference proteome</keyword>
<evidence type="ECO:0000313" key="12">
    <source>
        <dbReference type="Proteomes" id="UP001374535"/>
    </source>
</evidence>
<dbReference type="GO" id="GO:0005739">
    <property type="term" value="C:mitochondrion"/>
    <property type="evidence" value="ECO:0007669"/>
    <property type="project" value="TreeGrafter"/>
</dbReference>
<keyword evidence="5 9" id="KW-0648">Protein biosynthesis</keyword>
<evidence type="ECO:0000313" key="11">
    <source>
        <dbReference type="EMBL" id="WVZ10023.1"/>
    </source>
</evidence>
<comment type="similarity">
    <text evidence="9">Belongs to the class-I aminoacyl-tRNA synthetase family.</text>
</comment>
<protein>
    <recommendedName>
        <fullName evidence="1">tyrosine--tRNA ligase</fullName>
        <ecNumber evidence="1">6.1.1.1</ecNumber>
    </recommendedName>
    <alternativeName>
        <fullName evidence="7">Tyrosyl-tRNA synthetase</fullName>
    </alternativeName>
</protein>
<dbReference type="InterPro" id="IPR024088">
    <property type="entry name" value="Tyr-tRNA-ligase_bac-type"/>
</dbReference>
<dbReference type="GO" id="GO:0004831">
    <property type="term" value="F:tyrosine-tRNA ligase activity"/>
    <property type="evidence" value="ECO:0007669"/>
    <property type="project" value="UniProtKB-EC"/>
</dbReference>
<evidence type="ECO:0000256" key="7">
    <source>
        <dbReference type="ARBA" id="ARBA00033323"/>
    </source>
</evidence>
<gene>
    <name evidence="11" type="ORF">V8G54_014553</name>
</gene>
<evidence type="ECO:0000256" key="4">
    <source>
        <dbReference type="ARBA" id="ARBA00022840"/>
    </source>
</evidence>
<dbReference type="Proteomes" id="UP001374535">
    <property type="component" value="Chromosome 5"/>
</dbReference>
<comment type="catalytic activity">
    <reaction evidence="8">
        <text>tRNA(Tyr) + L-tyrosine + ATP = L-tyrosyl-tRNA(Tyr) + AMP + diphosphate + H(+)</text>
        <dbReference type="Rhea" id="RHEA:10220"/>
        <dbReference type="Rhea" id="RHEA-COMP:9706"/>
        <dbReference type="Rhea" id="RHEA-COMP:9707"/>
        <dbReference type="ChEBI" id="CHEBI:15378"/>
        <dbReference type="ChEBI" id="CHEBI:30616"/>
        <dbReference type="ChEBI" id="CHEBI:33019"/>
        <dbReference type="ChEBI" id="CHEBI:58315"/>
        <dbReference type="ChEBI" id="CHEBI:78442"/>
        <dbReference type="ChEBI" id="CHEBI:78536"/>
        <dbReference type="ChEBI" id="CHEBI:456215"/>
        <dbReference type="EC" id="6.1.1.1"/>
    </reaction>
</comment>
<dbReference type="InterPro" id="IPR002307">
    <property type="entry name" value="Tyr-tRNA-ligase"/>
</dbReference>
<sequence>MHRTCSIQCLKEILYVHIGGSDQWGNITVGTELIRKILHVEDAYGLTFRLLLKSDGTKFGKSEDGAIWLSPKSLAYEAICICLWWILWSLLVCLRVSLRQGGC</sequence>
<evidence type="ECO:0000256" key="3">
    <source>
        <dbReference type="ARBA" id="ARBA00022741"/>
    </source>
</evidence>
<keyword evidence="3 9" id="KW-0547">Nucleotide-binding</keyword>
<feature type="transmembrane region" description="Helical" evidence="10">
    <location>
        <begin position="74"/>
        <end position="98"/>
    </location>
</feature>
<dbReference type="Gene3D" id="1.10.240.10">
    <property type="entry name" value="Tyrosyl-Transfer RNA Synthetase"/>
    <property type="match status" value="1"/>
</dbReference>
<keyword evidence="10" id="KW-0812">Transmembrane</keyword>
<organism evidence="11 12">
    <name type="scientific">Vigna mungo</name>
    <name type="common">Black gram</name>
    <name type="synonym">Phaseolus mungo</name>
    <dbReference type="NCBI Taxonomy" id="3915"/>
    <lineage>
        <taxon>Eukaryota</taxon>
        <taxon>Viridiplantae</taxon>
        <taxon>Streptophyta</taxon>
        <taxon>Embryophyta</taxon>
        <taxon>Tracheophyta</taxon>
        <taxon>Spermatophyta</taxon>
        <taxon>Magnoliopsida</taxon>
        <taxon>eudicotyledons</taxon>
        <taxon>Gunneridae</taxon>
        <taxon>Pentapetalae</taxon>
        <taxon>rosids</taxon>
        <taxon>fabids</taxon>
        <taxon>Fabales</taxon>
        <taxon>Fabaceae</taxon>
        <taxon>Papilionoideae</taxon>
        <taxon>50 kb inversion clade</taxon>
        <taxon>NPAAA clade</taxon>
        <taxon>indigoferoid/millettioid clade</taxon>
        <taxon>Phaseoleae</taxon>
        <taxon>Vigna</taxon>
    </lineage>
</organism>
<evidence type="ECO:0000256" key="6">
    <source>
        <dbReference type="ARBA" id="ARBA00023146"/>
    </source>
</evidence>
<dbReference type="EC" id="6.1.1.1" evidence="1"/>
<dbReference type="GO" id="GO:0006437">
    <property type="term" value="P:tyrosyl-tRNA aminoacylation"/>
    <property type="evidence" value="ECO:0007669"/>
    <property type="project" value="InterPro"/>
</dbReference>